<dbReference type="EMBL" id="JAVIIZ010000018">
    <property type="protein sequence ID" value="MDX8475287.1"/>
    <property type="molecule type" value="Genomic_DNA"/>
</dbReference>
<protein>
    <submittedName>
        <fullName evidence="1">Uncharacterized protein</fullName>
    </submittedName>
</protein>
<comment type="caution">
    <text evidence="1">The sequence shown here is derived from an EMBL/GenBank/DDBJ whole genome shotgun (WGS) entry which is preliminary data.</text>
</comment>
<accession>A0ABU4XKL9</accession>
<sequence length="138" mass="15039">MLRITGDIRFLVGGVSKTKIRSAAFKGCGLKGKVSAALMSDDLDTDVLTIALKPSWVWRRRSPSVPIDFGIASKTYPARMKAPQVMDIGGGLERTAYYAKPVRFLIYLPTTSVAQAYFLGRTLGNAAVSLKTRTLRSP</sequence>
<dbReference type="Proteomes" id="UP001271780">
    <property type="component" value="Unassembled WGS sequence"/>
</dbReference>
<gene>
    <name evidence="1" type="ORF">RFM27_24640</name>
</gene>
<evidence type="ECO:0000313" key="1">
    <source>
        <dbReference type="EMBL" id="MDX8475287.1"/>
    </source>
</evidence>
<proteinExistence type="predicted"/>
<evidence type="ECO:0000313" key="2">
    <source>
        <dbReference type="Proteomes" id="UP001271780"/>
    </source>
</evidence>
<reference evidence="1 2" key="1">
    <citation type="submission" date="2023-08" db="EMBL/GenBank/DDBJ databases">
        <title>Implementing the SeqCode for naming new Mesorhizobium species isolated from Vachellia karroo root nodules.</title>
        <authorList>
            <person name="Van Lill M."/>
        </authorList>
    </citation>
    <scope>NUCLEOTIDE SEQUENCE [LARGE SCALE GENOMIC DNA]</scope>
    <source>
        <strain evidence="1 2">VK23A</strain>
    </source>
</reference>
<keyword evidence="2" id="KW-1185">Reference proteome</keyword>
<dbReference type="RefSeq" id="WP_320318195.1">
    <property type="nucleotide sequence ID" value="NZ_JAVIIX010000017.1"/>
</dbReference>
<name>A0ABU4XKL9_9HYPH</name>
<organism evidence="1 2">
    <name type="scientific">Mesorhizobium dulcispinae</name>
    <dbReference type="NCBI Taxonomy" id="3072316"/>
    <lineage>
        <taxon>Bacteria</taxon>
        <taxon>Pseudomonadati</taxon>
        <taxon>Pseudomonadota</taxon>
        <taxon>Alphaproteobacteria</taxon>
        <taxon>Hyphomicrobiales</taxon>
        <taxon>Phyllobacteriaceae</taxon>
        <taxon>Mesorhizobium</taxon>
    </lineage>
</organism>